<dbReference type="RefSeq" id="WP_135686620.1">
    <property type="nucleotide sequence ID" value="NZ_RQEQ01000008.1"/>
</dbReference>
<keyword evidence="2" id="KW-1185">Reference proteome</keyword>
<evidence type="ECO:0000313" key="1">
    <source>
        <dbReference type="EMBL" id="TGM08799.1"/>
    </source>
</evidence>
<name>A0ABY2MV74_9LEPT</name>
<evidence type="ECO:0000313" key="2">
    <source>
        <dbReference type="Proteomes" id="UP000297422"/>
    </source>
</evidence>
<organism evidence="1 2">
    <name type="scientific">Leptospira stimsonii</name>
    <dbReference type="NCBI Taxonomy" id="2202203"/>
    <lineage>
        <taxon>Bacteria</taxon>
        <taxon>Pseudomonadati</taxon>
        <taxon>Spirochaetota</taxon>
        <taxon>Spirochaetia</taxon>
        <taxon>Leptospirales</taxon>
        <taxon>Leptospiraceae</taxon>
        <taxon>Leptospira</taxon>
    </lineage>
</organism>
<reference evidence="2" key="1">
    <citation type="journal article" date="2019" name="PLoS Negl. Trop. Dis.">
        <title>Revisiting the worldwide diversity of Leptospira species in the environment.</title>
        <authorList>
            <person name="Vincent A.T."/>
            <person name="Schiettekatte O."/>
            <person name="Bourhy P."/>
            <person name="Veyrier F.J."/>
            <person name="Picardeau M."/>
        </authorList>
    </citation>
    <scope>NUCLEOTIDE SEQUENCE [LARGE SCALE GENOMIC DNA]</scope>
    <source>
        <strain evidence="2">201702407</strain>
    </source>
</reference>
<sequence>MSWAQIEPGLWSNDSGWLLEFIPGVGPYAYSEELEDEIPNTGLPLQDLFNNPFIPLVTVDPDTGKIPVSLMPPLAITDVYLVNTQGEMLALIAEKGDVAIRSDLPGAPSFILAGNDPTFLGNWKEITVRYISWDHIQNLPTAFPPTAHSHDSQYYTKLEIDLALSGKVSTGLISPLNILQDSNHRFVTDAQIILLNSAGSPDWTSIANKPLTFPPSNHNHDLDYYKKSETDSLLSGKRNIGNISANEVTEDSTHRFITDAERALWNAGGGPVSIPNPLNQDINFAVGKGIKVNNIPPAGFLDDGTPFYRRVFKITIPVSGSKLFSFNHNIPGNIVTNDRVLPATYIRLAGAGAQWRIDTASAFTVTSIEVFDTTCRITLAAAPTADRILRVVIEYI</sequence>
<evidence type="ECO:0008006" key="3">
    <source>
        <dbReference type="Google" id="ProtNLM"/>
    </source>
</evidence>
<protein>
    <recommendedName>
        <fullName evidence="3">Phage tail protein</fullName>
    </recommendedName>
</protein>
<gene>
    <name evidence="1" type="ORF">EHQ90_22175</name>
</gene>
<dbReference type="Proteomes" id="UP000297422">
    <property type="component" value="Unassembled WGS sequence"/>
</dbReference>
<comment type="caution">
    <text evidence="1">The sequence shown here is derived from an EMBL/GenBank/DDBJ whole genome shotgun (WGS) entry which is preliminary data.</text>
</comment>
<dbReference type="EMBL" id="RQGT01000134">
    <property type="protein sequence ID" value="TGM08799.1"/>
    <property type="molecule type" value="Genomic_DNA"/>
</dbReference>
<accession>A0ABY2MV74</accession>
<proteinExistence type="predicted"/>